<keyword evidence="1" id="KW-1133">Transmembrane helix</keyword>
<comment type="caution">
    <text evidence="2">The sequence shown here is derived from an EMBL/GenBank/DDBJ whole genome shotgun (WGS) entry which is preliminary data.</text>
</comment>
<keyword evidence="1" id="KW-0812">Transmembrane</keyword>
<dbReference type="EMBL" id="JBJVNI010000018">
    <property type="protein sequence ID" value="MFM9613132.1"/>
    <property type="molecule type" value="Genomic_DNA"/>
</dbReference>
<feature type="transmembrane region" description="Helical" evidence="1">
    <location>
        <begin position="15"/>
        <end position="36"/>
    </location>
</feature>
<proteinExistence type="predicted"/>
<dbReference type="Pfam" id="PF14494">
    <property type="entry name" value="DUF4436"/>
    <property type="match status" value="1"/>
</dbReference>
<feature type="transmembrane region" description="Helical" evidence="1">
    <location>
        <begin position="195"/>
        <end position="219"/>
    </location>
</feature>
<dbReference type="InterPro" id="IPR027948">
    <property type="entry name" value="DUF4436"/>
</dbReference>
<accession>A0ABW9HYE5</accession>
<evidence type="ECO:0000313" key="3">
    <source>
        <dbReference type="Proteomes" id="UP001631957"/>
    </source>
</evidence>
<gene>
    <name evidence="2" type="ORF">ACKI18_31140</name>
</gene>
<reference evidence="2 3" key="1">
    <citation type="submission" date="2024-12" db="EMBL/GenBank/DDBJ databases">
        <title>Forecasting of Potato common scab and diversities of Pathogenic streptomyces spp. in china.</title>
        <authorList>
            <person name="Handique U."/>
            <person name="Wu J."/>
        </authorList>
    </citation>
    <scope>NUCLEOTIDE SEQUENCE [LARGE SCALE GENOMIC DNA]</scope>
    <source>
        <strain evidence="2 3">ZRIMU1530</strain>
    </source>
</reference>
<protein>
    <submittedName>
        <fullName evidence="2">DUF4436 family protein</fullName>
    </submittedName>
</protein>
<evidence type="ECO:0000313" key="2">
    <source>
        <dbReference type="EMBL" id="MFM9613132.1"/>
    </source>
</evidence>
<feature type="transmembrane region" description="Helical" evidence="1">
    <location>
        <begin position="259"/>
        <end position="282"/>
    </location>
</feature>
<feature type="transmembrane region" description="Helical" evidence="1">
    <location>
        <begin position="225"/>
        <end position="247"/>
    </location>
</feature>
<sequence>MRLVPTDPHLRRSGLLAVFAFVLVLAVCASGFLLYLNERHARSRDVLVGEAGSVNRVDIQVTVQKVDAADQRATLRVAVAPSGSYGDPVTGVPARDLELTTSGLARDRLAFPAGRPTSAQEVSVVLSGGTISDYPFDRYSAEVFFSATVGGREVPVTLSVEEADPFFLLRPTEAEQFGGVVQAEVRFVRSRGSFILAWFMMVAMWLLGLAVASAAWIIVSRRRGLVWPALSWMAATLFALVGMRNAAPGSPPAGSLLDYASFFWVELLIAGGLCAVVVQGLILEMRERRADETPPAGG</sequence>
<dbReference type="Proteomes" id="UP001631957">
    <property type="component" value="Unassembled WGS sequence"/>
</dbReference>
<name>A0ABW9HYE5_9ACTN</name>
<keyword evidence="3" id="KW-1185">Reference proteome</keyword>
<evidence type="ECO:0000256" key="1">
    <source>
        <dbReference type="SAM" id="Phobius"/>
    </source>
</evidence>
<keyword evidence="1" id="KW-0472">Membrane</keyword>
<organism evidence="2 3">
    <name type="scientific">Streptomyces niveiscabiei</name>
    <dbReference type="NCBI Taxonomy" id="164115"/>
    <lineage>
        <taxon>Bacteria</taxon>
        <taxon>Bacillati</taxon>
        <taxon>Actinomycetota</taxon>
        <taxon>Actinomycetes</taxon>
        <taxon>Kitasatosporales</taxon>
        <taxon>Streptomycetaceae</taxon>
        <taxon>Streptomyces</taxon>
    </lineage>
</organism>
<dbReference type="RefSeq" id="WP_109361544.1">
    <property type="nucleotide sequence ID" value="NZ_JBJVNI010000018.1"/>
</dbReference>